<dbReference type="Proteomes" id="UP001273935">
    <property type="component" value="Unassembled WGS sequence"/>
</dbReference>
<evidence type="ECO:0000313" key="2">
    <source>
        <dbReference type="Proteomes" id="UP001273935"/>
    </source>
</evidence>
<name>A0ABU3Y1Y2_9GAMM</name>
<feature type="non-terminal residue" evidence="1">
    <location>
        <position position="1"/>
    </location>
</feature>
<proteinExistence type="predicted"/>
<organism evidence="1 2">
    <name type="scientific">Metapseudomonas otitidis</name>
    <dbReference type="NCBI Taxonomy" id="319939"/>
    <lineage>
        <taxon>Bacteria</taxon>
        <taxon>Pseudomonadati</taxon>
        <taxon>Pseudomonadota</taxon>
        <taxon>Gammaproteobacteria</taxon>
        <taxon>Pseudomonadales</taxon>
        <taxon>Pseudomonadaceae</taxon>
        <taxon>Metapseudomonas</taxon>
    </lineage>
</organism>
<protein>
    <submittedName>
        <fullName evidence="1">Uncharacterized protein</fullName>
    </submittedName>
</protein>
<reference evidence="1 2" key="1">
    <citation type="submission" date="2023-10" db="EMBL/GenBank/DDBJ databases">
        <title>Pseudomonas otitidis isolated from a paediatric patient with cystic fibrosis in Chile.</title>
        <authorList>
            <person name="Amsteins-Romero L."/>
            <person name="Opazo-Capurro A."/>
            <person name="Matus-Kohler M."/>
            <person name="Gonzalez-Rocha G."/>
        </authorList>
    </citation>
    <scope>NUCLEOTIDE SEQUENCE [LARGE SCALE GENOMIC DNA]</scope>
    <source>
        <strain evidence="1 2">P-714</strain>
    </source>
</reference>
<gene>
    <name evidence="1" type="ORF">R0G64_32215</name>
</gene>
<dbReference type="RefSeq" id="WP_317234920.1">
    <property type="nucleotide sequence ID" value="NZ_JAWJUL010000540.1"/>
</dbReference>
<evidence type="ECO:0000313" key="1">
    <source>
        <dbReference type="EMBL" id="MDV3444005.1"/>
    </source>
</evidence>
<keyword evidence="2" id="KW-1185">Reference proteome</keyword>
<comment type="caution">
    <text evidence="1">The sequence shown here is derived from an EMBL/GenBank/DDBJ whole genome shotgun (WGS) entry which is preliminary data.</text>
</comment>
<dbReference type="EMBL" id="JAWJUL010000540">
    <property type="protein sequence ID" value="MDV3444005.1"/>
    <property type="molecule type" value="Genomic_DNA"/>
</dbReference>
<accession>A0ABU3Y1Y2</accession>
<sequence>SIKLKDAMFCFLGSWLYGAPESVGSGGKVFQKTNYAVEELILTKIRNPEKSMSCSAPGRPVE</sequence>